<dbReference type="PANTHER" id="PTHR33392:SF6">
    <property type="entry name" value="POLYISOPRENYL-TEICHOIC ACID--PEPTIDOGLYCAN TEICHOIC ACID TRANSFERASE TAGU"/>
    <property type="match status" value="1"/>
</dbReference>
<dbReference type="NCBIfam" id="TIGR00350">
    <property type="entry name" value="lytR_cpsA_psr"/>
    <property type="match status" value="1"/>
</dbReference>
<keyword evidence="3" id="KW-1133">Transmembrane helix</keyword>
<evidence type="ECO:0000259" key="4">
    <source>
        <dbReference type="Pfam" id="PF03816"/>
    </source>
</evidence>
<protein>
    <recommendedName>
        <fullName evidence="4">Cell envelope-related transcriptional attenuator domain-containing protein</fullName>
    </recommendedName>
</protein>
<comment type="caution">
    <text evidence="5">The sequence shown here is derived from an EMBL/GenBank/DDBJ whole genome shotgun (WGS) entry which is preliminary data.</text>
</comment>
<dbReference type="InterPro" id="IPR050922">
    <property type="entry name" value="LytR/CpsA/Psr_CW_biosynth"/>
</dbReference>
<dbReference type="Pfam" id="PF03816">
    <property type="entry name" value="LytR_cpsA_psr"/>
    <property type="match status" value="1"/>
</dbReference>
<name>A0ABX1SIB8_9PSEU</name>
<feature type="compositionally biased region" description="Low complexity" evidence="2">
    <location>
        <begin position="600"/>
        <end position="623"/>
    </location>
</feature>
<dbReference type="Gene3D" id="3.40.630.190">
    <property type="entry name" value="LCP protein"/>
    <property type="match status" value="1"/>
</dbReference>
<reference evidence="5 6" key="1">
    <citation type="submission" date="2020-04" db="EMBL/GenBank/DDBJ databases">
        <authorList>
            <person name="Klaysubun C."/>
            <person name="Duangmal K."/>
            <person name="Lipun K."/>
        </authorList>
    </citation>
    <scope>NUCLEOTIDE SEQUENCE [LARGE SCALE GENOMIC DNA]</scope>
    <source>
        <strain evidence="5 6">K10HN5</strain>
    </source>
</reference>
<sequence>MTQRPDRPAPPPWERRSERTVPVPRDARRPRDPQRRRPVDRPAPADDPPRRGQARSAPIPSAPTRVGQAWGAPARVDPVHGAPARVTGRPRDARPPQAAAPVAGDATERTQPVGKAPGRAGAAREKTAGEGRHGTTSRLPANRRRPPAPGGRPRRRRLGPALATTAAATALPGLGHLILRRHRTGGLILGAFLIGVVSLAVALLTMGRSDLLETVLSTRFLGVAAVLSLLAASAWITVIVRTYLLAKPTRMDTGRRLLGAGVVTALCLVIAVPFGLAAEVANSQRNLLNTLFRGGGTSAADAIKQPRLNVLLLGSDAGPDRTGARTDTMMVASIDTRTSKTLLFSLPRNIQRAQFPPGSAMAEKFPDGFHDPSDPLSGNYLLNAVYAYAHENPAVAPSGPTPDPGINLLSSSITYMLGLPLDYYLEVNMAGFSSIIDAVGGVSVDVGPVPIPINGVTADGRHVRPSGYIQPGRQELDGEEALWFARSRRDSTDYDRMSRQRCLIQAVLNQKSPADLLTNFQSVATAATDNITTNIPQDILPKLVSLAGEGGGLHLQSVAFDPSLPDPNQRDGQFNTARPDPTYMRSVAEAAIAGRPLVGTPTTPTSTPWATARRAAGPTATPAPTTPPPSATPTSLADSCAPQTP</sequence>
<evidence type="ECO:0000313" key="6">
    <source>
        <dbReference type="Proteomes" id="UP000820669"/>
    </source>
</evidence>
<feature type="compositionally biased region" description="Basic and acidic residues" evidence="2">
    <location>
        <begin position="1"/>
        <end position="50"/>
    </location>
</feature>
<feature type="region of interest" description="Disordered" evidence="2">
    <location>
        <begin position="560"/>
        <end position="581"/>
    </location>
</feature>
<feature type="region of interest" description="Disordered" evidence="2">
    <location>
        <begin position="595"/>
        <end position="645"/>
    </location>
</feature>
<dbReference type="RefSeq" id="WP_169384782.1">
    <property type="nucleotide sequence ID" value="NZ_JAAXLA010000081.1"/>
</dbReference>
<organism evidence="5 6">
    <name type="scientific">Pseudonocardia acidicola</name>
    <dbReference type="NCBI Taxonomy" id="2724939"/>
    <lineage>
        <taxon>Bacteria</taxon>
        <taxon>Bacillati</taxon>
        <taxon>Actinomycetota</taxon>
        <taxon>Actinomycetes</taxon>
        <taxon>Pseudonocardiales</taxon>
        <taxon>Pseudonocardiaceae</taxon>
        <taxon>Pseudonocardia</taxon>
    </lineage>
</organism>
<feature type="transmembrane region" description="Helical" evidence="3">
    <location>
        <begin position="158"/>
        <end position="179"/>
    </location>
</feature>
<feature type="transmembrane region" description="Helical" evidence="3">
    <location>
        <begin position="186"/>
        <end position="207"/>
    </location>
</feature>
<evidence type="ECO:0000313" key="5">
    <source>
        <dbReference type="EMBL" id="NMI01319.1"/>
    </source>
</evidence>
<evidence type="ECO:0000256" key="3">
    <source>
        <dbReference type="SAM" id="Phobius"/>
    </source>
</evidence>
<comment type="similarity">
    <text evidence="1">Belongs to the LytR/CpsA/Psr (LCP) family.</text>
</comment>
<proteinExistence type="inferred from homology"/>
<evidence type="ECO:0000256" key="1">
    <source>
        <dbReference type="ARBA" id="ARBA00006068"/>
    </source>
</evidence>
<dbReference type="EMBL" id="JAAXLA010000081">
    <property type="protein sequence ID" value="NMI01319.1"/>
    <property type="molecule type" value="Genomic_DNA"/>
</dbReference>
<accession>A0ABX1SIB8</accession>
<dbReference type="InterPro" id="IPR004474">
    <property type="entry name" value="LytR_CpsA_psr"/>
</dbReference>
<feature type="compositionally biased region" description="Basic and acidic residues" evidence="2">
    <location>
        <begin position="122"/>
        <end position="133"/>
    </location>
</feature>
<gene>
    <name evidence="5" type="ORF">HF526_29090</name>
</gene>
<dbReference type="PANTHER" id="PTHR33392">
    <property type="entry name" value="POLYISOPRENYL-TEICHOIC ACID--PEPTIDOGLYCAN TEICHOIC ACID TRANSFERASE TAGU"/>
    <property type="match status" value="1"/>
</dbReference>
<feature type="transmembrane region" description="Helical" evidence="3">
    <location>
        <begin position="257"/>
        <end position="278"/>
    </location>
</feature>
<dbReference type="Proteomes" id="UP000820669">
    <property type="component" value="Unassembled WGS sequence"/>
</dbReference>
<feature type="transmembrane region" description="Helical" evidence="3">
    <location>
        <begin position="219"/>
        <end position="245"/>
    </location>
</feature>
<feature type="region of interest" description="Disordered" evidence="2">
    <location>
        <begin position="1"/>
        <end position="159"/>
    </location>
</feature>
<keyword evidence="3" id="KW-0472">Membrane</keyword>
<evidence type="ECO:0000256" key="2">
    <source>
        <dbReference type="SAM" id="MobiDB-lite"/>
    </source>
</evidence>
<keyword evidence="3" id="KW-0812">Transmembrane</keyword>
<feature type="compositionally biased region" description="Basic residues" evidence="2">
    <location>
        <begin position="141"/>
        <end position="158"/>
    </location>
</feature>
<keyword evidence="6" id="KW-1185">Reference proteome</keyword>
<feature type="domain" description="Cell envelope-related transcriptional attenuator" evidence="4">
    <location>
        <begin position="325"/>
        <end position="510"/>
    </location>
</feature>